<feature type="transmembrane region" description="Helical" evidence="11">
    <location>
        <begin position="85"/>
        <end position="102"/>
    </location>
</feature>
<dbReference type="InterPro" id="IPR015876">
    <property type="entry name" value="Acyl-CoA_DS"/>
</dbReference>
<comment type="subcellular location">
    <subcellularLocation>
        <location evidence="1">Membrane</location>
        <topology evidence="1">Multi-pass membrane protein</topology>
    </subcellularLocation>
</comment>
<evidence type="ECO:0000256" key="6">
    <source>
        <dbReference type="ARBA" id="ARBA00022989"/>
    </source>
</evidence>
<accession>A0A8J2PUS0</accession>
<keyword evidence="3" id="KW-0444">Lipid biosynthesis</keyword>
<comment type="similarity">
    <text evidence="2">Belongs to the fatty acid desaturase type 1 family.</text>
</comment>
<feature type="transmembrane region" description="Helical" evidence="11">
    <location>
        <begin position="108"/>
        <end position="134"/>
    </location>
</feature>
<evidence type="ECO:0000256" key="4">
    <source>
        <dbReference type="ARBA" id="ARBA00022692"/>
    </source>
</evidence>
<evidence type="ECO:0000256" key="3">
    <source>
        <dbReference type="ARBA" id="ARBA00022516"/>
    </source>
</evidence>
<keyword evidence="9 11" id="KW-0472">Membrane</keyword>
<dbReference type="PANTHER" id="PTHR11351:SF31">
    <property type="entry name" value="DESATURASE 1, ISOFORM A-RELATED"/>
    <property type="match status" value="1"/>
</dbReference>
<dbReference type="Proteomes" id="UP000708208">
    <property type="component" value="Unassembled WGS sequence"/>
</dbReference>
<dbReference type="AlphaFoldDB" id="A0A8J2PUS0"/>
<feature type="transmembrane region" description="Helical" evidence="11">
    <location>
        <begin position="146"/>
        <end position="166"/>
    </location>
</feature>
<keyword evidence="6 11" id="KW-1133">Transmembrane helix</keyword>
<organism evidence="12 13">
    <name type="scientific">Allacma fusca</name>
    <dbReference type="NCBI Taxonomy" id="39272"/>
    <lineage>
        <taxon>Eukaryota</taxon>
        <taxon>Metazoa</taxon>
        <taxon>Ecdysozoa</taxon>
        <taxon>Arthropoda</taxon>
        <taxon>Hexapoda</taxon>
        <taxon>Collembola</taxon>
        <taxon>Symphypleona</taxon>
        <taxon>Sminthuridae</taxon>
        <taxon>Allacma</taxon>
    </lineage>
</organism>
<keyword evidence="10" id="KW-0275">Fatty acid biosynthesis</keyword>
<keyword evidence="7" id="KW-0560">Oxidoreductase</keyword>
<dbReference type="OrthoDB" id="10260134at2759"/>
<evidence type="ECO:0000256" key="1">
    <source>
        <dbReference type="ARBA" id="ARBA00004141"/>
    </source>
</evidence>
<keyword evidence="8" id="KW-0443">Lipid metabolism</keyword>
<dbReference type="GO" id="GO:0005789">
    <property type="term" value="C:endoplasmic reticulum membrane"/>
    <property type="evidence" value="ECO:0007669"/>
    <property type="project" value="TreeGrafter"/>
</dbReference>
<proteinExistence type="inferred from homology"/>
<dbReference type="CDD" id="cd03505">
    <property type="entry name" value="Delta9-FADS-like"/>
    <property type="match status" value="1"/>
</dbReference>
<keyword evidence="4 11" id="KW-0812">Transmembrane</keyword>
<evidence type="ECO:0000256" key="2">
    <source>
        <dbReference type="ARBA" id="ARBA00009295"/>
    </source>
</evidence>
<keyword evidence="5" id="KW-0276">Fatty acid metabolism</keyword>
<keyword evidence="13" id="KW-1185">Reference proteome</keyword>
<feature type="transmembrane region" description="Helical" evidence="11">
    <location>
        <begin position="227"/>
        <end position="246"/>
    </location>
</feature>
<dbReference type="GO" id="GO:0006636">
    <property type="term" value="P:unsaturated fatty acid biosynthetic process"/>
    <property type="evidence" value="ECO:0007669"/>
    <property type="project" value="TreeGrafter"/>
</dbReference>
<evidence type="ECO:0000256" key="5">
    <source>
        <dbReference type="ARBA" id="ARBA00022832"/>
    </source>
</evidence>
<name>A0A8J2PUS0_9HEXA</name>
<comment type="caution">
    <text evidence="12">The sequence shown here is derived from an EMBL/GenBank/DDBJ whole genome shotgun (WGS) entry which is preliminary data.</text>
</comment>
<evidence type="ECO:0000256" key="8">
    <source>
        <dbReference type="ARBA" id="ARBA00023098"/>
    </source>
</evidence>
<dbReference type="PANTHER" id="PTHR11351">
    <property type="entry name" value="ACYL-COA DESATURASE"/>
    <property type="match status" value="1"/>
</dbReference>
<evidence type="ECO:0000313" key="13">
    <source>
        <dbReference type="Proteomes" id="UP000708208"/>
    </source>
</evidence>
<sequence>MSFLVQANFSRFKLAKTDGFHPTVHTRSQSSALQVSLVSMVKTKGTKLHSNLEKAIEGKETMPKESLGVYAAIVDFHQSRCGLRIHLAISHIFAVAGLPILFQGQVMISSIIFAWIIGEWAQLGVTAGVHRLWSHRSYKARTPMKIFLAIGYAFAGQESLWLWAAWHRLHHKFTDTDADPHDTNRGFFYSHIGWLLTYDHQKFLNEVKLVDVSDLERDPIVMFHHRYYPFFVHGCVYIIPTVAHFYGYKPYDTSITPVESKLVSILAAGEGWHNYHHAFPRDYKAAEL</sequence>
<gene>
    <name evidence="12" type="ORF">AFUS01_LOCUS43317</name>
</gene>
<protein>
    <recommendedName>
        <fullName evidence="14">Fatty acid desaturase domain-containing protein</fullName>
    </recommendedName>
</protein>
<evidence type="ECO:0000256" key="9">
    <source>
        <dbReference type="ARBA" id="ARBA00023136"/>
    </source>
</evidence>
<evidence type="ECO:0000313" key="12">
    <source>
        <dbReference type="EMBL" id="CAG7833729.1"/>
    </source>
</evidence>
<evidence type="ECO:0000256" key="10">
    <source>
        <dbReference type="ARBA" id="ARBA00023160"/>
    </source>
</evidence>
<evidence type="ECO:0008006" key="14">
    <source>
        <dbReference type="Google" id="ProtNLM"/>
    </source>
</evidence>
<reference evidence="12" key="1">
    <citation type="submission" date="2021-06" db="EMBL/GenBank/DDBJ databases">
        <authorList>
            <person name="Hodson N. C."/>
            <person name="Mongue J. A."/>
            <person name="Jaron S. K."/>
        </authorList>
    </citation>
    <scope>NUCLEOTIDE SEQUENCE</scope>
</reference>
<dbReference type="EMBL" id="CAJVCH010569998">
    <property type="protein sequence ID" value="CAG7833729.1"/>
    <property type="molecule type" value="Genomic_DNA"/>
</dbReference>
<evidence type="ECO:0000256" key="7">
    <source>
        <dbReference type="ARBA" id="ARBA00023002"/>
    </source>
</evidence>
<feature type="non-terminal residue" evidence="12">
    <location>
        <position position="1"/>
    </location>
</feature>
<evidence type="ECO:0000256" key="11">
    <source>
        <dbReference type="SAM" id="Phobius"/>
    </source>
</evidence>
<dbReference type="GO" id="GO:0004768">
    <property type="term" value="F:stearoyl-CoA 9-desaturase activity"/>
    <property type="evidence" value="ECO:0007669"/>
    <property type="project" value="TreeGrafter"/>
</dbReference>
<dbReference type="GO" id="GO:0005506">
    <property type="term" value="F:iron ion binding"/>
    <property type="evidence" value="ECO:0007669"/>
    <property type="project" value="TreeGrafter"/>
</dbReference>